<dbReference type="InterPro" id="IPR005119">
    <property type="entry name" value="LysR_subst-bd"/>
</dbReference>
<gene>
    <name evidence="5" type="primary">argP</name>
    <name evidence="7" type="ORF">J2R62_12965</name>
</gene>
<accession>A0A8I2B6H2</accession>
<dbReference type="RefSeq" id="WP_207542380.1">
    <property type="nucleotide sequence ID" value="NZ_JAFNAA010000014.1"/>
</dbReference>
<keyword evidence="2 5" id="KW-0805">Transcription regulation</keyword>
<evidence type="ECO:0000256" key="2">
    <source>
        <dbReference type="ARBA" id="ARBA00023015"/>
    </source>
</evidence>
<dbReference type="SUPFAM" id="SSF46785">
    <property type="entry name" value="Winged helix' DNA-binding domain"/>
    <property type="match status" value="1"/>
</dbReference>
<dbReference type="GO" id="GO:0003700">
    <property type="term" value="F:DNA-binding transcription factor activity"/>
    <property type="evidence" value="ECO:0007669"/>
    <property type="project" value="UniProtKB-UniRule"/>
</dbReference>
<comment type="subunit">
    <text evidence="5">Homodimer.</text>
</comment>
<dbReference type="GO" id="GO:0003677">
    <property type="term" value="F:DNA binding"/>
    <property type="evidence" value="ECO:0007669"/>
    <property type="project" value="UniProtKB-UniRule"/>
</dbReference>
<comment type="similarity">
    <text evidence="1 5">Belongs to the LysR transcriptional regulatory family.</text>
</comment>
<protein>
    <recommendedName>
        <fullName evidence="5">HTH-type transcriptional regulator ArgP</fullName>
    </recommendedName>
</protein>
<comment type="function">
    <text evidence="5">Controls the transcription of genes involved in arginine and lysine metabolism.</text>
</comment>
<dbReference type="NCBIfam" id="NF002964">
    <property type="entry name" value="PRK03635.1"/>
    <property type="match status" value="1"/>
</dbReference>
<dbReference type="Gene3D" id="3.40.190.290">
    <property type="match status" value="1"/>
</dbReference>
<dbReference type="Pfam" id="PF03466">
    <property type="entry name" value="LysR_substrate"/>
    <property type="match status" value="1"/>
</dbReference>
<dbReference type="EMBL" id="JAFNAA010000014">
    <property type="protein sequence ID" value="MBO1109107.1"/>
    <property type="molecule type" value="Genomic_DNA"/>
</dbReference>
<organism evidence="7 8">
    <name type="scientific">Plesiomonas shigelloides</name>
    <name type="common">Aeromonas shigelloides</name>
    <dbReference type="NCBI Taxonomy" id="703"/>
    <lineage>
        <taxon>Bacteria</taxon>
        <taxon>Pseudomonadati</taxon>
        <taxon>Pseudomonadota</taxon>
        <taxon>Gammaproteobacteria</taxon>
        <taxon>Enterobacterales</taxon>
        <taxon>Enterobacteriaceae</taxon>
        <taxon>Plesiomonas</taxon>
    </lineage>
</organism>
<feature type="domain" description="HTH lysR-type" evidence="6">
    <location>
        <begin position="4"/>
        <end position="60"/>
    </location>
</feature>
<sequence length="299" mass="33311">MRGLDYQWLEALDAIVQHGGFDKGAQALFITQSAISQRIKQLEKWLAQPVLIRETPPKPTAIGRLLLGFYRRVQLMESELLPTLTPNGEDEPLPVAIATNADSLATWLLPALAPVLQEGRILLNLMIDDESRTLKRVRSGEAIAAISSEPMPLAGCISDKLGTLEYLCVAAPHFINRYFHDGIDSHSLTRAPAIVFDQHDDMHADFLTLHFTLPSVSWPRHVVRSSEAFIALATKGVAYCLIPEIMIQQELQTGVLVNLMPGKSVKRTLYWHRWALESGVLAQISQQCIEHARRVLAQA</sequence>
<comment type="caution">
    <text evidence="7">The sequence shown here is derived from an EMBL/GenBank/DDBJ whole genome shotgun (WGS) entry which is preliminary data.</text>
</comment>
<evidence type="ECO:0000256" key="4">
    <source>
        <dbReference type="ARBA" id="ARBA00023163"/>
    </source>
</evidence>
<dbReference type="HAMAP" id="MF_00513">
    <property type="entry name" value="HTH_type_ArgP"/>
    <property type="match status" value="1"/>
</dbReference>
<dbReference type="AlphaFoldDB" id="A0A8I2B6H2"/>
<dbReference type="InterPro" id="IPR017685">
    <property type="entry name" value="ArgP"/>
</dbReference>
<dbReference type="InterPro" id="IPR050176">
    <property type="entry name" value="LTTR"/>
</dbReference>
<dbReference type="PANTHER" id="PTHR30579">
    <property type="entry name" value="TRANSCRIPTIONAL REGULATOR"/>
    <property type="match status" value="1"/>
</dbReference>
<dbReference type="NCBIfam" id="NF009888">
    <property type="entry name" value="PRK13348.1"/>
    <property type="match status" value="1"/>
</dbReference>
<dbReference type="NCBIfam" id="TIGR03298">
    <property type="entry name" value="argP"/>
    <property type="match status" value="1"/>
</dbReference>
<dbReference type="Pfam" id="PF00126">
    <property type="entry name" value="HTH_1"/>
    <property type="match status" value="1"/>
</dbReference>
<proteinExistence type="inferred from homology"/>
<dbReference type="InterPro" id="IPR023490">
    <property type="entry name" value="ArgP_gammaproteobact"/>
</dbReference>
<dbReference type="SUPFAM" id="SSF53850">
    <property type="entry name" value="Periplasmic binding protein-like II"/>
    <property type="match status" value="1"/>
</dbReference>
<name>A0A8I2B6H2_PLESH</name>
<evidence type="ECO:0000313" key="8">
    <source>
        <dbReference type="Proteomes" id="UP000664658"/>
    </source>
</evidence>
<dbReference type="Proteomes" id="UP000664658">
    <property type="component" value="Unassembled WGS sequence"/>
</dbReference>
<dbReference type="InterPro" id="IPR036390">
    <property type="entry name" value="WH_DNA-bd_sf"/>
</dbReference>
<dbReference type="PROSITE" id="PS50931">
    <property type="entry name" value="HTH_LYSR"/>
    <property type="match status" value="1"/>
</dbReference>
<evidence type="ECO:0000256" key="1">
    <source>
        <dbReference type="ARBA" id="ARBA00009437"/>
    </source>
</evidence>
<keyword evidence="3 5" id="KW-0238">DNA-binding</keyword>
<evidence type="ECO:0000256" key="3">
    <source>
        <dbReference type="ARBA" id="ARBA00023125"/>
    </source>
</evidence>
<dbReference type="InterPro" id="IPR000847">
    <property type="entry name" value="LysR_HTH_N"/>
</dbReference>
<evidence type="ECO:0000259" key="6">
    <source>
        <dbReference type="PROSITE" id="PS50931"/>
    </source>
</evidence>
<evidence type="ECO:0000313" key="7">
    <source>
        <dbReference type="EMBL" id="MBO1109107.1"/>
    </source>
</evidence>
<keyword evidence="4 5" id="KW-0804">Transcription</keyword>
<dbReference type="InterPro" id="IPR036388">
    <property type="entry name" value="WH-like_DNA-bd_sf"/>
</dbReference>
<dbReference type="Gene3D" id="1.10.10.10">
    <property type="entry name" value="Winged helix-like DNA-binding domain superfamily/Winged helix DNA-binding domain"/>
    <property type="match status" value="1"/>
</dbReference>
<reference evidence="7" key="1">
    <citation type="submission" date="2021-03" db="EMBL/GenBank/DDBJ databases">
        <title>Plesiomonas shigelloides zfcc0051, isolated from zebrafish feces.</title>
        <authorList>
            <person name="Vanderhoek Z."/>
            <person name="Gaulke C."/>
        </authorList>
    </citation>
    <scope>NUCLEOTIDE SEQUENCE</scope>
    <source>
        <strain evidence="7">Zfcc0051</strain>
    </source>
</reference>
<evidence type="ECO:0000256" key="5">
    <source>
        <dbReference type="HAMAP-Rule" id="MF_00513"/>
    </source>
</evidence>
<dbReference type="PANTHER" id="PTHR30579:SF2">
    <property type="entry name" value="HTH-TYPE TRANSCRIPTIONAL REGULATOR ARGP"/>
    <property type="match status" value="1"/>
</dbReference>